<sequence>MDDKAFHFIPTFPPSSSTSFISPEDSFRTSTAYDVSTPGLPSQQGTVLDALHILLQPVNPLQTSTSASQNVLPVQSILPSSVPRPSNNVHDTNILPSSEPGLPRFGFPEQWEPAGSQMPGEPEDEPSTLQSATVLFGGECIIRSGTPLQLLSKDERMFSGLHYDVPTRAVEGPYSSVFIDPQCHTGDLQTHVESNPYSNTSRVTHPYDSTLRLSPSLPMTRKPADLPPSPVSLASPPTEAPPSQRPVASVGVIRASQSRRRNGAKFKCPCGQTFTTRNGLHSMLLPNVHWVTLTVYS</sequence>
<organism evidence="2 3">
    <name type="scientific">Paramarasmius palmivorus</name>
    <dbReference type="NCBI Taxonomy" id="297713"/>
    <lineage>
        <taxon>Eukaryota</taxon>
        <taxon>Fungi</taxon>
        <taxon>Dikarya</taxon>
        <taxon>Basidiomycota</taxon>
        <taxon>Agaricomycotina</taxon>
        <taxon>Agaricomycetes</taxon>
        <taxon>Agaricomycetidae</taxon>
        <taxon>Agaricales</taxon>
        <taxon>Marasmiineae</taxon>
        <taxon>Marasmiaceae</taxon>
        <taxon>Paramarasmius</taxon>
    </lineage>
</organism>
<evidence type="ECO:0000256" key="1">
    <source>
        <dbReference type="SAM" id="MobiDB-lite"/>
    </source>
</evidence>
<name>A0AAW0DG07_9AGAR</name>
<dbReference type="Proteomes" id="UP001383192">
    <property type="component" value="Unassembled WGS sequence"/>
</dbReference>
<gene>
    <name evidence="2" type="ORF">VNI00_006019</name>
</gene>
<dbReference type="AlphaFoldDB" id="A0AAW0DG07"/>
<reference evidence="2 3" key="1">
    <citation type="submission" date="2024-01" db="EMBL/GenBank/DDBJ databases">
        <title>A draft genome for a cacao thread blight-causing isolate of Paramarasmius palmivorus.</title>
        <authorList>
            <person name="Baruah I.K."/>
            <person name="Bukari Y."/>
            <person name="Amoako-Attah I."/>
            <person name="Meinhardt L.W."/>
            <person name="Bailey B.A."/>
            <person name="Cohen S.P."/>
        </authorList>
    </citation>
    <scope>NUCLEOTIDE SEQUENCE [LARGE SCALE GENOMIC DNA]</scope>
    <source>
        <strain evidence="2 3">GH-12</strain>
    </source>
</reference>
<evidence type="ECO:0000313" key="2">
    <source>
        <dbReference type="EMBL" id="KAK7049418.1"/>
    </source>
</evidence>
<evidence type="ECO:0000313" key="3">
    <source>
        <dbReference type="Proteomes" id="UP001383192"/>
    </source>
</evidence>
<accession>A0AAW0DG07</accession>
<dbReference type="EMBL" id="JAYKXP010000017">
    <property type="protein sequence ID" value="KAK7049418.1"/>
    <property type="molecule type" value="Genomic_DNA"/>
</dbReference>
<proteinExistence type="predicted"/>
<protein>
    <submittedName>
        <fullName evidence="2">Uncharacterized protein</fullName>
    </submittedName>
</protein>
<comment type="caution">
    <text evidence="2">The sequence shown here is derived from an EMBL/GenBank/DDBJ whole genome shotgun (WGS) entry which is preliminary data.</text>
</comment>
<feature type="compositionally biased region" description="Polar residues" evidence="1">
    <location>
        <begin position="189"/>
        <end position="203"/>
    </location>
</feature>
<keyword evidence="3" id="KW-1185">Reference proteome</keyword>
<feature type="region of interest" description="Disordered" evidence="1">
    <location>
        <begin position="189"/>
        <end position="248"/>
    </location>
</feature>